<evidence type="ECO:0000256" key="3">
    <source>
        <dbReference type="ARBA" id="ARBA00022679"/>
    </source>
</evidence>
<dbReference type="Gene3D" id="3.90.550.50">
    <property type="match status" value="1"/>
</dbReference>
<dbReference type="InterPro" id="IPR002516">
    <property type="entry name" value="Glyco_trans_11"/>
</dbReference>
<evidence type="ECO:0000256" key="2">
    <source>
        <dbReference type="ARBA" id="ARBA00022676"/>
    </source>
</evidence>
<accession>A0A6C0HXR6</accession>
<evidence type="ECO:0008006" key="10">
    <source>
        <dbReference type="Google" id="ProtNLM"/>
    </source>
</evidence>
<evidence type="ECO:0000256" key="1">
    <source>
        <dbReference type="ARBA" id="ARBA00004323"/>
    </source>
</evidence>
<evidence type="ECO:0000256" key="8">
    <source>
        <dbReference type="ARBA" id="ARBA00023136"/>
    </source>
</evidence>
<reference evidence="9" key="1">
    <citation type="journal article" date="2020" name="Nature">
        <title>Giant virus diversity and host interactions through global metagenomics.</title>
        <authorList>
            <person name="Schulz F."/>
            <person name="Roux S."/>
            <person name="Paez-Espino D."/>
            <person name="Jungbluth S."/>
            <person name="Walsh D.A."/>
            <person name="Denef V.J."/>
            <person name="McMahon K.D."/>
            <person name="Konstantinidis K.T."/>
            <person name="Eloe-Fadrosh E.A."/>
            <person name="Kyrpides N.C."/>
            <person name="Woyke T."/>
        </authorList>
    </citation>
    <scope>NUCLEOTIDE SEQUENCE</scope>
    <source>
        <strain evidence="9">GVMAG-M-3300023184-17</strain>
    </source>
</reference>
<dbReference type="PANTHER" id="PTHR11927:SF9">
    <property type="entry name" value="L-FUCOSYLTRANSFERASE"/>
    <property type="match status" value="1"/>
</dbReference>
<dbReference type="GO" id="GO:0008107">
    <property type="term" value="F:galactoside 2-alpha-L-fucosyltransferase activity"/>
    <property type="evidence" value="ECO:0007669"/>
    <property type="project" value="InterPro"/>
</dbReference>
<evidence type="ECO:0000313" key="9">
    <source>
        <dbReference type="EMBL" id="QHT85282.1"/>
    </source>
</evidence>
<keyword evidence="8" id="KW-0472">Membrane</keyword>
<dbReference type="GO" id="GO:0005975">
    <property type="term" value="P:carbohydrate metabolic process"/>
    <property type="evidence" value="ECO:0007669"/>
    <property type="project" value="InterPro"/>
</dbReference>
<evidence type="ECO:0000256" key="6">
    <source>
        <dbReference type="ARBA" id="ARBA00022989"/>
    </source>
</evidence>
<dbReference type="Pfam" id="PF01531">
    <property type="entry name" value="Glyco_transf_11"/>
    <property type="match status" value="1"/>
</dbReference>
<evidence type="ECO:0000256" key="5">
    <source>
        <dbReference type="ARBA" id="ARBA00022968"/>
    </source>
</evidence>
<keyword evidence="7" id="KW-0333">Golgi apparatus</keyword>
<sequence>MIFIYTCKARLSLALQVYDMLWNVPEKKFIVYGDVLEEEYLFTENYLVLKVGDDYEHLTEKTKKMLHVAEKVFPGEPVLKIDDDILPNSSLIRYYLQSLKEIHYAGCSCYSEEYESIHHIGKVKDKAFDVPMIVPCTNSAAGPMYYLSAEAVQIINQSTFSFFYEDVTIGYCLNQAGIHPIYAKLYDDEDTDYTYHNHSNHKKLYVRLHGGLGNQLFQVASGYGIAKKHNMILILVSDYRKESFPHQKEVDTYIQSLFSSFRIIHKDHLPQLPHYYEMDNVQCFQYNESLGNDTVYIEGYLQTEKYFKDYRNDILAFFKPYNLKLDSYFIHVRRGDFLNAHLHKMDLDDYYQKAIAYLEAVSPNSHYYIVSDDIPYCEQYTAFQSLPKTFVEGDLAFSIMTSCKGGICANSTFSWWGSYLIDREKIVILPKQWVNNGHENADLYFEGSIIL</sequence>
<keyword evidence="4" id="KW-0812">Transmembrane</keyword>
<keyword evidence="3" id="KW-0808">Transferase</keyword>
<evidence type="ECO:0000256" key="4">
    <source>
        <dbReference type="ARBA" id="ARBA00022692"/>
    </source>
</evidence>
<dbReference type="InterPro" id="IPR002659">
    <property type="entry name" value="Glyco_trans_31"/>
</dbReference>
<name>A0A6C0HXR6_9ZZZZ</name>
<dbReference type="PANTHER" id="PTHR11927">
    <property type="entry name" value="GALACTOSIDE 2-L-FUCOSYLTRANSFERASE"/>
    <property type="match status" value="1"/>
</dbReference>
<comment type="subcellular location">
    <subcellularLocation>
        <location evidence="1">Golgi apparatus membrane</location>
        <topology evidence="1">Single-pass type II membrane protein</topology>
    </subcellularLocation>
</comment>
<dbReference type="CDD" id="cd11301">
    <property type="entry name" value="Fut1_Fut2_like"/>
    <property type="match status" value="1"/>
</dbReference>
<dbReference type="AlphaFoldDB" id="A0A6C0HXR6"/>
<dbReference type="GO" id="GO:0000139">
    <property type="term" value="C:Golgi membrane"/>
    <property type="evidence" value="ECO:0007669"/>
    <property type="project" value="UniProtKB-SubCell"/>
</dbReference>
<evidence type="ECO:0000256" key="7">
    <source>
        <dbReference type="ARBA" id="ARBA00023034"/>
    </source>
</evidence>
<dbReference type="Pfam" id="PF01762">
    <property type="entry name" value="Galactosyl_T"/>
    <property type="match status" value="1"/>
</dbReference>
<keyword evidence="5" id="KW-0735">Signal-anchor</keyword>
<protein>
    <recommendedName>
        <fullName evidence="10">Glycosyltransferase</fullName>
    </recommendedName>
</protein>
<keyword evidence="2" id="KW-0328">Glycosyltransferase</keyword>
<proteinExistence type="predicted"/>
<dbReference type="EMBL" id="MN740041">
    <property type="protein sequence ID" value="QHT85282.1"/>
    <property type="molecule type" value="Genomic_DNA"/>
</dbReference>
<organism evidence="9">
    <name type="scientific">viral metagenome</name>
    <dbReference type="NCBI Taxonomy" id="1070528"/>
    <lineage>
        <taxon>unclassified sequences</taxon>
        <taxon>metagenomes</taxon>
        <taxon>organismal metagenomes</taxon>
    </lineage>
</organism>
<keyword evidence="6" id="KW-1133">Transmembrane helix</keyword>